<dbReference type="Proteomes" id="UP000245956">
    <property type="component" value="Unassembled WGS sequence"/>
</dbReference>
<keyword evidence="5" id="KW-1185">Reference proteome</keyword>
<feature type="region of interest" description="Disordered" evidence="1">
    <location>
        <begin position="167"/>
        <end position="191"/>
    </location>
</feature>
<gene>
    <name evidence="3" type="ORF">PCL_00090</name>
    <name evidence="2" type="ORF">Purlil1_5712</name>
</gene>
<protein>
    <submittedName>
        <fullName evidence="3">Uncharacterized protein</fullName>
    </submittedName>
</protein>
<dbReference type="AlphaFoldDB" id="A0A2U3E633"/>
<evidence type="ECO:0000313" key="2">
    <source>
        <dbReference type="EMBL" id="KAK4090086.1"/>
    </source>
</evidence>
<feature type="region of interest" description="Disordered" evidence="1">
    <location>
        <begin position="1"/>
        <end position="63"/>
    </location>
</feature>
<evidence type="ECO:0000256" key="1">
    <source>
        <dbReference type="SAM" id="MobiDB-lite"/>
    </source>
</evidence>
<reference evidence="2 5" key="4">
    <citation type="journal article" date="2024" name="Microbiol. Resour. Announc.">
        <title>Genome annotations for the ascomycete fungi Trichoderma harzianum, Trichoderma aggressivum, and Purpureocillium lilacinum.</title>
        <authorList>
            <person name="Beijen E.P.W."/>
            <person name="Ohm R.A."/>
        </authorList>
    </citation>
    <scope>NUCLEOTIDE SEQUENCE [LARGE SCALE GENOMIC DNA]</scope>
    <source>
        <strain evidence="2 5">CBS 150709</strain>
    </source>
</reference>
<evidence type="ECO:0000313" key="5">
    <source>
        <dbReference type="Proteomes" id="UP001287286"/>
    </source>
</evidence>
<accession>A0A2U3E633</accession>
<reference evidence="3 4" key="2">
    <citation type="journal article" date="2016" name="Front. Microbiol.">
        <title>Genome and transcriptome sequences reveal the specific parasitism of the nematophagous Purpureocillium lilacinum 36-1.</title>
        <authorList>
            <person name="Xie J."/>
            <person name="Li S."/>
            <person name="Mo C."/>
            <person name="Xiao X."/>
            <person name="Peng D."/>
            <person name="Wang G."/>
            <person name="Xiao Y."/>
        </authorList>
    </citation>
    <scope>NUCLEOTIDE SEQUENCE [LARGE SCALE GENOMIC DNA]</scope>
    <source>
        <strain evidence="3 4">36-1</strain>
    </source>
</reference>
<dbReference type="EMBL" id="JAWRVI010000017">
    <property type="protein sequence ID" value="KAK4090086.1"/>
    <property type="molecule type" value="Genomic_DNA"/>
</dbReference>
<reference evidence="3" key="1">
    <citation type="submission" date="2015-05" db="EMBL/GenBank/DDBJ databases">
        <authorList>
            <person name="Wang D.B."/>
            <person name="Wang M."/>
        </authorList>
    </citation>
    <scope>NUCLEOTIDE SEQUENCE</scope>
    <source>
        <strain evidence="3">36-1</strain>
    </source>
</reference>
<feature type="compositionally biased region" description="Basic and acidic residues" evidence="1">
    <location>
        <begin position="9"/>
        <end position="19"/>
    </location>
</feature>
<proteinExistence type="predicted"/>
<organism evidence="3 4">
    <name type="scientific">Purpureocillium lilacinum</name>
    <name type="common">Paecilomyces lilacinus</name>
    <dbReference type="NCBI Taxonomy" id="33203"/>
    <lineage>
        <taxon>Eukaryota</taxon>
        <taxon>Fungi</taxon>
        <taxon>Dikarya</taxon>
        <taxon>Ascomycota</taxon>
        <taxon>Pezizomycotina</taxon>
        <taxon>Sordariomycetes</taxon>
        <taxon>Hypocreomycetidae</taxon>
        <taxon>Hypocreales</taxon>
        <taxon>Ophiocordycipitaceae</taxon>
        <taxon>Purpureocillium</taxon>
    </lineage>
</organism>
<sequence>MPLIPQSTKQKEIETKRTEANQPGTGNRAFRYRKPATVKGGGRPLPKFSTPRLGMTARPSGTHDATLTMMTGVVRLGVPTDNIAASCSGVHHNLLPRPSRGKRAAGHPHRVQMHQAGGPAWHPPRVLRTYNFLTRQATRATSSQDQCHVPSSQAICKGSARVMYKEVSAASTSRRRPATQTPVKSEEKTRNRRAALWYPPERAVRLKMLDAIRDPRRLSGVCSWLSSRYAVSIIVTHPSSHLCPNRRRRSKNIFLARSHIMRQHRAPQQALAPRGLGNCHACLPCAGSPPCEPMPRPAKACRVNFRKRTYERPP</sequence>
<evidence type="ECO:0000313" key="4">
    <source>
        <dbReference type="Proteomes" id="UP000245956"/>
    </source>
</evidence>
<dbReference type="EMBL" id="LCWV01000010">
    <property type="protein sequence ID" value="PWI69946.1"/>
    <property type="molecule type" value="Genomic_DNA"/>
</dbReference>
<evidence type="ECO:0000313" key="3">
    <source>
        <dbReference type="EMBL" id="PWI69946.1"/>
    </source>
</evidence>
<reference evidence="2" key="3">
    <citation type="submission" date="2023-11" db="EMBL/GenBank/DDBJ databases">
        <authorList>
            <person name="Beijen E."/>
            <person name="Ohm R.A."/>
        </authorList>
    </citation>
    <scope>NUCLEOTIDE SEQUENCE</scope>
    <source>
        <strain evidence="2">CBS 150709</strain>
    </source>
</reference>
<comment type="caution">
    <text evidence="3">The sequence shown here is derived from an EMBL/GenBank/DDBJ whole genome shotgun (WGS) entry which is preliminary data.</text>
</comment>
<dbReference type="Proteomes" id="UP001287286">
    <property type="component" value="Unassembled WGS sequence"/>
</dbReference>
<name>A0A2U3E633_PURLI</name>